<proteinExistence type="predicted"/>
<evidence type="ECO:0000313" key="2">
    <source>
        <dbReference type="EMBL" id="KAH9372027.1"/>
    </source>
</evidence>
<dbReference type="AlphaFoldDB" id="A0A9J6GA32"/>
<dbReference type="VEuPathDB" id="VectorBase:HLOH_059161"/>
<organism evidence="2 3">
    <name type="scientific">Haemaphysalis longicornis</name>
    <name type="common">Bush tick</name>
    <dbReference type="NCBI Taxonomy" id="44386"/>
    <lineage>
        <taxon>Eukaryota</taxon>
        <taxon>Metazoa</taxon>
        <taxon>Ecdysozoa</taxon>
        <taxon>Arthropoda</taxon>
        <taxon>Chelicerata</taxon>
        <taxon>Arachnida</taxon>
        <taxon>Acari</taxon>
        <taxon>Parasitiformes</taxon>
        <taxon>Ixodida</taxon>
        <taxon>Ixodoidea</taxon>
        <taxon>Ixodidae</taxon>
        <taxon>Haemaphysalinae</taxon>
        <taxon>Haemaphysalis</taxon>
    </lineage>
</organism>
<comment type="caution">
    <text evidence="2">The sequence shown here is derived from an EMBL/GenBank/DDBJ whole genome shotgun (WGS) entry which is preliminary data.</text>
</comment>
<keyword evidence="3" id="KW-1185">Reference proteome</keyword>
<sequence>MQLSISHCHSGNSKLFRPEIYAVHVYDQRMQKAFIGRATVRHIDKPGKQTASATGEGKSHHRRIPQQAERPCWASQRVVGGARHVRALTLDRGGSEIRSGRIEFSSLRMLLRSDLALICDPKRKASAL</sequence>
<dbReference type="Proteomes" id="UP000821853">
    <property type="component" value="Chromosome 3"/>
</dbReference>
<accession>A0A9J6GA32</accession>
<evidence type="ECO:0000256" key="1">
    <source>
        <dbReference type="SAM" id="MobiDB-lite"/>
    </source>
</evidence>
<reference evidence="2 3" key="1">
    <citation type="journal article" date="2020" name="Cell">
        <title>Large-Scale Comparative Analyses of Tick Genomes Elucidate Their Genetic Diversity and Vector Capacities.</title>
        <authorList>
            <consortium name="Tick Genome and Microbiome Consortium (TIGMIC)"/>
            <person name="Jia N."/>
            <person name="Wang J."/>
            <person name="Shi W."/>
            <person name="Du L."/>
            <person name="Sun Y."/>
            <person name="Zhan W."/>
            <person name="Jiang J.F."/>
            <person name="Wang Q."/>
            <person name="Zhang B."/>
            <person name="Ji P."/>
            <person name="Bell-Sakyi L."/>
            <person name="Cui X.M."/>
            <person name="Yuan T.T."/>
            <person name="Jiang B.G."/>
            <person name="Yang W.F."/>
            <person name="Lam T.T."/>
            <person name="Chang Q.C."/>
            <person name="Ding S.J."/>
            <person name="Wang X.J."/>
            <person name="Zhu J.G."/>
            <person name="Ruan X.D."/>
            <person name="Zhao L."/>
            <person name="Wei J.T."/>
            <person name="Ye R.Z."/>
            <person name="Que T.C."/>
            <person name="Du C.H."/>
            <person name="Zhou Y.H."/>
            <person name="Cheng J.X."/>
            <person name="Dai P.F."/>
            <person name="Guo W.B."/>
            <person name="Han X.H."/>
            <person name="Huang E.J."/>
            <person name="Li L.F."/>
            <person name="Wei W."/>
            <person name="Gao Y.C."/>
            <person name="Liu J.Z."/>
            <person name="Shao H.Z."/>
            <person name="Wang X."/>
            <person name="Wang C.C."/>
            <person name="Yang T.C."/>
            <person name="Huo Q.B."/>
            <person name="Li W."/>
            <person name="Chen H.Y."/>
            <person name="Chen S.E."/>
            <person name="Zhou L.G."/>
            <person name="Ni X.B."/>
            <person name="Tian J.H."/>
            <person name="Sheng Y."/>
            <person name="Liu T."/>
            <person name="Pan Y.S."/>
            <person name="Xia L.Y."/>
            <person name="Li J."/>
            <person name="Zhao F."/>
            <person name="Cao W.C."/>
        </authorList>
    </citation>
    <scope>NUCLEOTIDE SEQUENCE [LARGE SCALE GENOMIC DNA]</scope>
    <source>
        <strain evidence="2">HaeL-2018</strain>
    </source>
</reference>
<dbReference type="EMBL" id="JABSTR010000005">
    <property type="protein sequence ID" value="KAH9372027.1"/>
    <property type="molecule type" value="Genomic_DNA"/>
</dbReference>
<feature type="region of interest" description="Disordered" evidence="1">
    <location>
        <begin position="46"/>
        <end position="69"/>
    </location>
</feature>
<protein>
    <submittedName>
        <fullName evidence="2">Uncharacterized protein</fullName>
    </submittedName>
</protein>
<name>A0A9J6GA32_HAELO</name>
<gene>
    <name evidence="2" type="ORF">HPB48_017367</name>
</gene>
<evidence type="ECO:0000313" key="3">
    <source>
        <dbReference type="Proteomes" id="UP000821853"/>
    </source>
</evidence>